<dbReference type="EMBL" id="WESC01000004">
    <property type="protein sequence ID" value="KAB7741252.1"/>
    <property type="molecule type" value="Genomic_DNA"/>
</dbReference>
<dbReference type="PANTHER" id="PTHR43329">
    <property type="entry name" value="EPOXIDE HYDROLASE"/>
    <property type="match status" value="1"/>
</dbReference>
<dbReference type="AlphaFoldDB" id="A0A6N6VPF8"/>
<proteinExistence type="predicted"/>
<dbReference type="Pfam" id="PF00561">
    <property type="entry name" value="Abhydrolase_1"/>
    <property type="match status" value="1"/>
</dbReference>
<dbReference type="InterPro" id="IPR000639">
    <property type="entry name" value="Epox_hydrolase-like"/>
</dbReference>
<sequence length="285" mass="32289">MDDIRFGRARVNDVDIHYAEAGPRDAPPVMLLHGFPEFWAGWRAQILALVAAGFRVIAPDQRGYNLSGKPKGVAAYDLDKLAADVVALADHFGISRLKLIGHDWGASVAWWLATTRPDRLERIVVINAPHPALWLKAMREDKQQRRKSWYVQMFRLPWLPEAIMKARNFRGLADGLVRSSRPGTFHESDVAEYRKAWSQPGALTATVNWYRALLKKRMPEALPWIKTPLLLIWGVEDRFGERSGGEASLALCENGRSLFVESATHWVHHEKPALVNASLIEFLRD</sequence>
<protein>
    <submittedName>
        <fullName evidence="3">Alpha/beta fold hydrolase</fullName>
    </submittedName>
</protein>
<reference evidence="3 4" key="1">
    <citation type="submission" date="2019-09" db="EMBL/GenBank/DDBJ databases">
        <title>Parvibaculum sedimenti sp. nov., isolated from sediment.</title>
        <authorList>
            <person name="Wang Y."/>
        </authorList>
    </citation>
    <scope>NUCLEOTIDE SEQUENCE [LARGE SCALE GENOMIC DNA]</scope>
    <source>
        <strain evidence="3 4">HXT-9</strain>
    </source>
</reference>
<feature type="domain" description="AB hydrolase-1" evidence="2">
    <location>
        <begin position="27"/>
        <end position="272"/>
    </location>
</feature>
<evidence type="ECO:0000313" key="4">
    <source>
        <dbReference type="Proteomes" id="UP000468901"/>
    </source>
</evidence>
<comment type="caution">
    <text evidence="3">The sequence shown here is derived from an EMBL/GenBank/DDBJ whole genome shotgun (WGS) entry which is preliminary data.</text>
</comment>
<evidence type="ECO:0000259" key="2">
    <source>
        <dbReference type="Pfam" id="PF00561"/>
    </source>
</evidence>
<dbReference type="RefSeq" id="WP_152215223.1">
    <property type="nucleotide sequence ID" value="NZ_WESC01000004.1"/>
</dbReference>
<accession>A0A6N6VPF8</accession>
<name>A0A6N6VPF8_9HYPH</name>
<dbReference type="SUPFAM" id="SSF53474">
    <property type="entry name" value="alpha/beta-Hydrolases"/>
    <property type="match status" value="1"/>
</dbReference>
<keyword evidence="1 3" id="KW-0378">Hydrolase</keyword>
<dbReference type="GO" id="GO:0016787">
    <property type="term" value="F:hydrolase activity"/>
    <property type="evidence" value="ECO:0007669"/>
    <property type="project" value="UniProtKB-KW"/>
</dbReference>
<evidence type="ECO:0000313" key="3">
    <source>
        <dbReference type="EMBL" id="KAB7741252.1"/>
    </source>
</evidence>
<dbReference type="InterPro" id="IPR000073">
    <property type="entry name" value="AB_hydrolase_1"/>
</dbReference>
<dbReference type="Gene3D" id="3.40.50.1820">
    <property type="entry name" value="alpha/beta hydrolase"/>
    <property type="match status" value="1"/>
</dbReference>
<dbReference type="Proteomes" id="UP000468901">
    <property type="component" value="Unassembled WGS sequence"/>
</dbReference>
<dbReference type="PRINTS" id="PR00412">
    <property type="entry name" value="EPOXHYDRLASE"/>
</dbReference>
<organism evidence="3 4">
    <name type="scientific">Parvibaculum sedimenti</name>
    <dbReference type="NCBI Taxonomy" id="2608632"/>
    <lineage>
        <taxon>Bacteria</taxon>
        <taxon>Pseudomonadati</taxon>
        <taxon>Pseudomonadota</taxon>
        <taxon>Alphaproteobacteria</taxon>
        <taxon>Hyphomicrobiales</taxon>
        <taxon>Parvibaculaceae</taxon>
        <taxon>Parvibaculum</taxon>
    </lineage>
</organism>
<dbReference type="PRINTS" id="PR00111">
    <property type="entry name" value="ABHYDROLASE"/>
</dbReference>
<keyword evidence="4" id="KW-1185">Reference proteome</keyword>
<evidence type="ECO:0000256" key="1">
    <source>
        <dbReference type="ARBA" id="ARBA00022801"/>
    </source>
</evidence>
<dbReference type="InterPro" id="IPR029058">
    <property type="entry name" value="AB_hydrolase_fold"/>
</dbReference>
<gene>
    <name evidence="3" type="ORF">F2P47_05770</name>
</gene>